<feature type="compositionally biased region" description="Low complexity" evidence="1">
    <location>
        <begin position="327"/>
        <end position="342"/>
    </location>
</feature>
<evidence type="ECO:0000256" key="2">
    <source>
        <dbReference type="SAM" id="SignalP"/>
    </source>
</evidence>
<dbReference type="AlphaFoldDB" id="A0A9D1FYM9"/>
<evidence type="ECO:0000313" key="4">
    <source>
        <dbReference type="Proteomes" id="UP000824140"/>
    </source>
</evidence>
<evidence type="ECO:0008006" key="5">
    <source>
        <dbReference type="Google" id="ProtNLM"/>
    </source>
</evidence>
<protein>
    <recommendedName>
        <fullName evidence="5">Cohesin domain-containing protein</fullName>
    </recommendedName>
</protein>
<feature type="region of interest" description="Disordered" evidence="1">
    <location>
        <begin position="318"/>
        <end position="342"/>
    </location>
</feature>
<organism evidence="3 4">
    <name type="scientific">Candidatus Alectryocaccomicrobium excrementavium</name>
    <dbReference type="NCBI Taxonomy" id="2840668"/>
    <lineage>
        <taxon>Bacteria</taxon>
        <taxon>Bacillati</taxon>
        <taxon>Bacillota</taxon>
        <taxon>Clostridia</taxon>
        <taxon>Candidatus Alectryocaccomicrobium</taxon>
    </lineage>
</organism>
<keyword evidence="2" id="KW-0732">Signal</keyword>
<evidence type="ECO:0000256" key="1">
    <source>
        <dbReference type="SAM" id="MobiDB-lite"/>
    </source>
</evidence>
<feature type="compositionally biased region" description="Low complexity" evidence="1">
    <location>
        <begin position="163"/>
        <end position="193"/>
    </location>
</feature>
<comment type="caution">
    <text evidence="3">The sequence shown here is derived from an EMBL/GenBank/DDBJ whole genome shotgun (WGS) entry which is preliminary data.</text>
</comment>
<reference evidence="3" key="2">
    <citation type="journal article" date="2021" name="PeerJ">
        <title>Extensive microbial diversity within the chicken gut microbiome revealed by metagenomics and culture.</title>
        <authorList>
            <person name="Gilroy R."/>
            <person name="Ravi A."/>
            <person name="Getino M."/>
            <person name="Pursley I."/>
            <person name="Horton D.L."/>
            <person name="Alikhan N.F."/>
            <person name="Baker D."/>
            <person name="Gharbi K."/>
            <person name="Hall N."/>
            <person name="Watson M."/>
            <person name="Adriaenssens E.M."/>
            <person name="Foster-Nyarko E."/>
            <person name="Jarju S."/>
            <person name="Secka A."/>
            <person name="Antonio M."/>
            <person name="Oren A."/>
            <person name="Chaudhuri R.R."/>
            <person name="La Ragione R."/>
            <person name="Hildebrand F."/>
            <person name="Pallen M.J."/>
        </authorList>
    </citation>
    <scope>NUCLEOTIDE SEQUENCE</scope>
    <source>
        <strain evidence="3">13766</strain>
    </source>
</reference>
<proteinExistence type="predicted"/>
<evidence type="ECO:0000313" key="3">
    <source>
        <dbReference type="EMBL" id="HIS91998.1"/>
    </source>
</evidence>
<feature type="compositionally biased region" description="Gly residues" evidence="1">
    <location>
        <begin position="140"/>
        <end position="155"/>
    </location>
</feature>
<gene>
    <name evidence="3" type="ORF">IAA84_03170</name>
</gene>
<dbReference type="Gene3D" id="2.60.40.680">
    <property type="match status" value="1"/>
</dbReference>
<dbReference type="Proteomes" id="UP000824140">
    <property type="component" value="Unassembled WGS sequence"/>
</dbReference>
<name>A0A9D1FYM9_9FIRM</name>
<reference evidence="3" key="1">
    <citation type="submission" date="2020-10" db="EMBL/GenBank/DDBJ databases">
        <authorList>
            <person name="Gilroy R."/>
        </authorList>
    </citation>
    <scope>NUCLEOTIDE SEQUENCE</scope>
    <source>
        <strain evidence="3">13766</strain>
    </source>
</reference>
<sequence>MNKHRVISMAVILTMIAMMLAPGSALASASMSVSAPATAAPGDTVTVTARISLGSDTYQGVSSNSVNLDGLEFVSASLSFSGGYIEASNTGFVAAGGTYSSSGTYSCTVRIPMTAQNGDTFTVSIGSFDAQLESGEENTYGGGSATIKVSGGGSGETDPDPSTPVNPTDPVVPTDPNTTPGAPTPTPDASGYSFSVSASASKTNVKAGDTLNIQVSISVGQGAYRGFSMNFSGSGGLELGGTPSASGLSPLGLNVSQYGFMATSLSGATTGSGTVTIPVRIPSGAKNGDSYTFTVSSIEGVTDNGVSQKKSSVEVKLRVGGSSSDGTSAPDASPTPAVTPVPVQAPSVRTTLTGAMSGNQAGDTVAFQLRYSLISGEATGFSGSLSYDYNLMEVSRMSFVIPSDWTYSADQSSFTVTKSGAAPAMTSASDEIIINILMTLKTSTSSAALLTVTNMRASDTQWSQHMLNDASAIASTGTPSFTAAMSAVGDAEPGAYVDIAVDFTPMSGAFQGFMGVLEYDQSKLAYVSAQAPSGWTVLAQDNQIGVASQENVAFMNETIRLTLRFFVSASTVERGETIPITLGSITGQGITGSQDLSAYQFSTQDAVLNLAINAQTPSFTAAAKSDTRRTLPGSNVICSLEFTSTAGHLAGFSMDYSLSEGLSIINVVNDRGWNMTYEGNKLRVYTDAMNAINRDETLRVDFYLNVSAAAPYGSTLQLETGTITGVSHLSETMTGDAVNAGVLVQAAFVNQKTSDYDFTSEVSASVSNMNELMVAGQNYGPLLKDKLGATTGFNVCIADIGNGVNVLALDALANASVFEHRQFSLTLAQLNQLREDGIGFLALAVDGGILMLNLDVLTSRDTRETLEAAEYDLDKASLFVSVEPATETNMTISESQLLAAQPTVSEAYRFDAYITDGTAQYNIGQIKSNGGAAFVLFSLEDVYLTRSLEGVSSLRIAHIDSTQMVADNEARRLSDLVNNDHVRLCAVGQYQAEGIYAAATAQ</sequence>
<feature type="region of interest" description="Disordered" evidence="1">
    <location>
        <begin position="136"/>
        <end position="193"/>
    </location>
</feature>
<accession>A0A9D1FYM9</accession>
<feature type="chain" id="PRO_5038898239" description="Cohesin domain-containing protein" evidence="2">
    <location>
        <begin position="28"/>
        <end position="1002"/>
    </location>
</feature>
<feature type="signal peptide" evidence="2">
    <location>
        <begin position="1"/>
        <end position="27"/>
    </location>
</feature>
<dbReference type="EMBL" id="DVJN01000062">
    <property type="protein sequence ID" value="HIS91998.1"/>
    <property type="molecule type" value="Genomic_DNA"/>
</dbReference>